<gene>
    <name evidence="3" type="primary">LOC115630417</name>
</gene>
<dbReference type="SUPFAM" id="SSF50978">
    <property type="entry name" value="WD40 repeat-like"/>
    <property type="match status" value="1"/>
</dbReference>
<protein>
    <submittedName>
        <fullName evidence="3">Uncharacterized protein LOC115630417 isoform X1</fullName>
    </submittedName>
</protein>
<dbReference type="Gene3D" id="2.130.10.10">
    <property type="entry name" value="YVTN repeat-like/Quinoprotein amine dehydrogenase"/>
    <property type="match status" value="2"/>
</dbReference>
<dbReference type="Proteomes" id="UP000504634">
    <property type="component" value="Unplaced"/>
</dbReference>
<dbReference type="GO" id="GO:0005813">
    <property type="term" value="C:centrosome"/>
    <property type="evidence" value="ECO:0007669"/>
    <property type="project" value="TreeGrafter"/>
</dbReference>
<accession>A0A6J2U6N3</accession>
<dbReference type="SMART" id="SM00320">
    <property type="entry name" value="WD40"/>
    <property type="match status" value="4"/>
</dbReference>
<dbReference type="GO" id="GO:0005814">
    <property type="term" value="C:centriole"/>
    <property type="evidence" value="ECO:0007669"/>
    <property type="project" value="TreeGrafter"/>
</dbReference>
<dbReference type="PANTHER" id="PTHR44414:SF1">
    <property type="entry name" value="PROTEIN NEDD1"/>
    <property type="match status" value="1"/>
</dbReference>
<dbReference type="InterPro" id="IPR036322">
    <property type="entry name" value="WD40_repeat_dom_sf"/>
</dbReference>
<dbReference type="InterPro" id="IPR001680">
    <property type="entry name" value="WD40_rpt"/>
</dbReference>
<dbReference type="AlphaFoldDB" id="A0A6J2U6N3"/>
<dbReference type="InterPro" id="IPR052818">
    <property type="entry name" value="NEDD1_Spindle_Assembly"/>
</dbReference>
<dbReference type="GO" id="GO:0007020">
    <property type="term" value="P:microtubule nucleation"/>
    <property type="evidence" value="ECO:0007669"/>
    <property type="project" value="TreeGrafter"/>
</dbReference>
<dbReference type="GO" id="GO:0043015">
    <property type="term" value="F:gamma-tubulin binding"/>
    <property type="evidence" value="ECO:0007669"/>
    <property type="project" value="TreeGrafter"/>
</dbReference>
<dbReference type="GeneID" id="115630417"/>
<dbReference type="InterPro" id="IPR015943">
    <property type="entry name" value="WD40/YVTN_repeat-like_dom_sf"/>
</dbReference>
<dbReference type="PANTHER" id="PTHR44414">
    <property type="entry name" value="PROTEIN NEDD1"/>
    <property type="match status" value="1"/>
</dbReference>
<dbReference type="GO" id="GO:0036064">
    <property type="term" value="C:ciliary basal body"/>
    <property type="evidence" value="ECO:0007669"/>
    <property type="project" value="TreeGrafter"/>
</dbReference>
<sequence>MHLISTAKQTVLSDFADLETKSTYVHANGETTDFQFNAQKKVFVEVEKTTGLAVMRIKEKQEKAPEIQRVRKLTIDNAFCVGCAKQSLEEIAVGQSTGFVKLYNYRTAQLIHRFPADQPRSTVLYVDYNSTDEYIAAVRESGSINIYGTKTKNKIETLTFDDNATLARFHPAKRFQLSVASYKGAVTVYDMQYKRKLLNINDAHDAPCRDISMCSAQPALLVSVGYDCKINIFDIRRRVQAPSGRLSYSHPLSTVALSECGTYFCAGNLKGELIAYDMRSTKSPLAVRNVHECAVTRIAFVPMSKEDYSSSSLSSSNVNVTVEAETPGTVSTVKPVQVLEAVPTGCDDLRKSIAANLLSTQQQLEAMSSSIGYASIMATPAAPRAQRDSFCDFFDAQGYRHLERVSTRFSQRRDSFDWETLNRRPSNEEQRQSICQIGSGLTSLDSANSSSGESSDGSKLQRFTETLSGPLRDRSNISGEAKLQQIAETDEQSANCSLTSSTGTGSDKENPQQVDLDLKRHLRLLSASRNSTPHHVKCTPLSQPQQLLPKSSSGLTASSVSALECNTDVRKELGEMREYFEERFNQMEREFKFVSEKNKWEIFTQASNYWNHQIDNTREIRDALAMLLQTDQFTQEFVRLQLENDMLKAQLQKIEQEREEKE</sequence>
<dbReference type="GO" id="GO:0000278">
    <property type="term" value="P:mitotic cell cycle"/>
    <property type="evidence" value="ECO:0007669"/>
    <property type="project" value="TreeGrafter"/>
</dbReference>
<dbReference type="GO" id="GO:0005737">
    <property type="term" value="C:cytoplasm"/>
    <property type="evidence" value="ECO:0007669"/>
    <property type="project" value="TreeGrafter"/>
</dbReference>
<proteinExistence type="predicted"/>
<evidence type="ECO:0000256" key="1">
    <source>
        <dbReference type="SAM" id="MobiDB-lite"/>
    </source>
</evidence>
<feature type="region of interest" description="Disordered" evidence="1">
    <location>
        <begin position="487"/>
        <end position="513"/>
    </location>
</feature>
<keyword evidence="2" id="KW-1185">Reference proteome</keyword>
<dbReference type="OrthoDB" id="1602884at2759"/>
<organism evidence="2 3">
    <name type="scientific">Drosophila lebanonensis</name>
    <name type="common">Fruit fly</name>
    <name type="synonym">Scaptodrosophila lebanonensis</name>
    <dbReference type="NCBI Taxonomy" id="7225"/>
    <lineage>
        <taxon>Eukaryota</taxon>
        <taxon>Metazoa</taxon>
        <taxon>Ecdysozoa</taxon>
        <taxon>Arthropoda</taxon>
        <taxon>Hexapoda</taxon>
        <taxon>Insecta</taxon>
        <taxon>Pterygota</taxon>
        <taxon>Neoptera</taxon>
        <taxon>Endopterygota</taxon>
        <taxon>Diptera</taxon>
        <taxon>Brachycera</taxon>
        <taxon>Muscomorpha</taxon>
        <taxon>Ephydroidea</taxon>
        <taxon>Drosophilidae</taxon>
        <taxon>Scaptodrosophila</taxon>
    </lineage>
</organism>
<feature type="compositionally biased region" description="Low complexity" evidence="1">
    <location>
        <begin position="443"/>
        <end position="458"/>
    </location>
</feature>
<feature type="compositionally biased region" description="Polar residues" evidence="1">
    <location>
        <begin position="492"/>
        <end position="505"/>
    </location>
</feature>
<reference evidence="3" key="1">
    <citation type="submission" date="2025-08" db="UniProtKB">
        <authorList>
            <consortium name="RefSeq"/>
        </authorList>
    </citation>
    <scope>IDENTIFICATION</scope>
    <source>
        <strain evidence="3">11010-0011.00</strain>
        <tissue evidence="3">Whole body</tissue>
    </source>
</reference>
<dbReference type="RefSeq" id="XP_030382812.1">
    <property type="nucleotide sequence ID" value="XM_030526952.1"/>
</dbReference>
<evidence type="ECO:0000313" key="2">
    <source>
        <dbReference type="Proteomes" id="UP000504634"/>
    </source>
</evidence>
<feature type="region of interest" description="Disordered" evidence="1">
    <location>
        <begin position="441"/>
        <end position="461"/>
    </location>
</feature>
<dbReference type="GO" id="GO:0000922">
    <property type="term" value="C:spindle pole"/>
    <property type="evidence" value="ECO:0007669"/>
    <property type="project" value="TreeGrafter"/>
</dbReference>
<name>A0A6J2U6N3_DROLE</name>
<dbReference type="CTD" id="35130"/>
<evidence type="ECO:0000313" key="3">
    <source>
        <dbReference type="RefSeq" id="XP_030382812.1"/>
    </source>
</evidence>